<evidence type="ECO:0000313" key="1">
    <source>
        <dbReference type="EMBL" id="JAD45183.1"/>
    </source>
</evidence>
<dbReference type="EMBL" id="GBRH01252712">
    <property type="protein sequence ID" value="JAD45183.1"/>
    <property type="molecule type" value="Transcribed_RNA"/>
</dbReference>
<accession>A0A0A9A5K0</accession>
<proteinExistence type="predicted"/>
<protein>
    <submittedName>
        <fullName evidence="1">Uncharacterized protein</fullName>
    </submittedName>
</protein>
<name>A0A0A9A5K0_ARUDO</name>
<sequence length="11" mass="1264">MRSTTSARELL</sequence>
<reference evidence="1" key="2">
    <citation type="journal article" date="2015" name="Data Brief">
        <title>Shoot transcriptome of the giant reed, Arundo donax.</title>
        <authorList>
            <person name="Barrero R.A."/>
            <person name="Guerrero F.D."/>
            <person name="Moolhuijzen P."/>
            <person name="Goolsby J.A."/>
            <person name="Tidwell J."/>
            <person name="Bellgard S.E."/>
            <person name="Bellgard M.I."/>
        </authorList>
    </citation>
    <scope>NUCLEOTIDE SEQUENCE</scope>
    <source>
        <tissue evidence="1">Shoot tissue taken approximately 20 cm above the soil surface</tissue>
    </source>
</reference>
<reference evidence="1" key="1">
    <citation type="submission" date="2014-09" db="EMBL/GenBank/DDBJ databases">
        <authorList>
            <person name="Magalhaes I.L.F."/>
            <person name="Oliveira U."/>
            <person name="Santos F.R."/>
            <person name="Vidigal T.H.D.A."/>
            <person name="Brescovit A.D."/>
            <person name="Santos A.J."/>
        </authorList>
    </citation>
    <scope>NUCLEOTIDE SEQUENCE</scope>
    <source>
        <tissue evidence="1">Shoot tissue taken approximately 20 cm above the soil surface</tissue>
    </source>
</reference>
<organism evidence="1">
    <name type="scientific">Arundo donax</name>
    <name type="common">Giant reed</name>
    <name type="synonym">Donax arundinaceus</name>
    <dbReference type="NCBI Taxonomy" id="35708"/>
    <lineage>
        <taxon>Eukaryota</taxon>
        <taxon>Viridiplantae</taxon>
        <taxon>Streptophyta</taxon>
        <taxon>Embryophyta</taxon>
        <taxon>Tracheophyta</taxon>
        <taxon>Spermatophyta</taxon>
        <taxon>Magnoliopsida</taxon>
        <taxon>Liliopsida</taxon>
        <taxon>Poales</taxon>
        <taxon>Poaceae</taxon>
        <taxon>PACMAD clade</taxon>
        <taxon>Arundinoideae</taxon>
        <taxon>Arundineae</taxon>
        <taxon>Arundo</taxon>
    </lineage>
</organism>